<feature type="transmembrane region" description="Helical" evidence="1">
    <location>
        <begin position="58"/>
        <end position="78"/>
    </location>
</feature>
<dbReference type="EMBL" id="JACIIZ010000005">
    <property type="protein sequence ID" value="MBB6251665.1"/>
    <property type="molecule type" value="Genomic_DNA"/>
</dbReference>
<proteinExistence type="predicted"/>
<comment type="caution">
    <text evidence="2">The sequence shown here is derived from an EMBL/GenBank/DDBJ whole genome shotgun (WGS) entry which is preliminary data.</text>
</comment>
<protein>
    <submittedName>
        <fullName evidence="2">Uncharacterized protein</fullName>
    </submittedName>
</protein>
<gene>
    <name evidence="2" type="ORF">FHS74_002216</name>
</gene>
<dbReference type="AlphaFoldDB" id="A0A7X0AZ43"/>
<accession>A0A7X0AZ43</accession>
<feature type="transmembrane region" description="Helical" evidence="1">
    <location>
        <begin position="27"/>
        <end position="46"/>
    </location>
</feature>
<keyword evidence="1" id="KW-0812">Transmembrane</keyword>
<feature type="transmembrane region" description="Helical" evidence="1">
    <location>
        <begin position="149"/>
        <end position="179"/>
    </location>
</feature>
<dbReference type="Proteomes" id="UP000539175">
    <property type="component" value="Unassembled WGS sequence"/>
</dbReference>
<keyword evidence="3" id="KW-1185">Reference proteome</keyword>
<evidence type="ECO:0000313" key="2">
    <source>
        <dbReference type="EMBL" id="MBB6251665.1"/>
    </source>
</evidence>
<feature type="transmembrane region" description="Helical" evidence="1">
    <location>
        <begin position="116"/>
        <end position="137"/>
    </location>
</feature>
<evidence type="ECO:0000313" key="3">
    <source>
        <dbReference type="Proteomes" id="UP000539175"/>
    </source>
</evidence>
<keyword evidence="1" id="KW-0472">Membrane</keyword>
<keyword evidence="1" id="KW-1133">Transmembrane helix</keyword>
<reference evidence="2 3" key="1">
    <citation type="submission" date="2020-08" db="EMBL/GenBank/DDBJ databases">
        <title>Genomic Encyclopedia of Type Strains, Phase IV (KMG-IV): sequencing the most valuable type-strain genomes for metagenomic binning, comparative biology and taxonomic classification.</title>
        <authorList>
            <person name="Goeker M."/>
        </authorList>
    </citation>
    <scope>NUCLEOTIDE SEQUENCE [LARGE SCALE GENOMIC DNA]</scope>
    <source>
        <strain evidence="2 3">DSM 22198</strain>
    </source>
</reference>
<evidence type="ECO:0000256" key="1">
    <source>
        <dbReference type="SAM" id="Phobius"/>
    </source>
</evidence>
<name>A0A7X0AZ43_9PROT</name>
<organism evidence="2 3">
    <name type="scientific">Nitrospirillum iridis</name>
    <dbReference type="NCBI Taxonomy" id="765888"/>
    <lineage>
        <taxon>Bacteria</taxon>
        <taxon>Pseudomonadati</taxon>
        <taxon>Pseudomonadota</taxon>
        <taxon>Alphaproteobacteria</taxon>
        <taxon>Rhodospirillales</taxon>
        <taxon>Azospirillaceae</taxon>
        <taxon>Nitrospirillum</taxon>
    </lineage>
</organism>
<sequence>MASHGQSVWKEVVDLYREVFAAPGRTARFLGMPAVFSLASALFFQLRATDYLSQEGDQAQWGEFGFIFLVMVVFQTWAHMRSLSAWGHWVRTGQEGVTFLQPGFGRKEWNATGWQILYFSLLLIALMALLFAKALVLDSTTEDQAGPGVWLVLLAAAIVVGIVTLQVTVRLGVGLMAILANQPPAFGRYWTASAPLAWRLTWAVLLSQAALQVPCFFLNRLVMGDWLTVSRVSPPGVAVSLGWTAAMAIVNFVCVALLAVALARAYRALSPDAAALGATAAGEGNR</sequence>
<dbReference type="RefSeq" id="WP_184800309.1">
    <property type="nucleotide sequence ID" value="NZ_JACIIZ010000005.1"/>
</dbReference>
<feature type="transmembrane region" description="Helical" evidence="1">
    <location>
        <begin position="241"/>
        <end position="263"/>
    </location>
</feature>